<dbReference type="EMBL" id="CP003493">
    <property type="protein sequence ID" value="AFV88395.1"/>
    <property type="molecule type" value="Genomic_DNA"/>
</dbReference>
<evidence type="ECO:0000256" key="4">
    <source>
        <dbReference type="SAM" id="MobiDB-lite"/>
    </source>
</evidence>
<dbReference type="Gene3D" id="1.20.120.530">
    <property type="entry name" value="GntR ligand-binding domain-like"/>
    <property type="match status" value="1"/>
</dbReference>
<keyword evidence="1" id="KW-0805">Transcription regulation</keyword>
<dbReference type="SMART" id="SM00345">
    <property type="entry name" value="HTH_GNTR"/>
    <property type="match status" value="1"/>
</dbReference>
<dbReference type="KEGG" id="pbo:PACID_05540"/>
<evidence type="ECO:0000313" key="6">
    <source>
        <dbReference type="EMBL" id="AFV88395.1"/>
    </source>
</evidence>
<sequence length="261" mass="28679">MDSLRDRVVAQLREMILSNELPPGTKLRERTLSERLGVSRVPVREALMALESDLLAAPARREDGSQGSGLEVTRFDRRDVAELFDAREALEPLVARLAAEHRSDDQLAELREYLDRARRAAAAGGNRAGAMANAGFHDLLVEASGSGLLVGLMAPLQTRIERLFRRTIVGRAPELADDHARMVDALADRDAATAGLLAHLHVTSTREPSLELFDDWYTNLASSGGGDEQPTLLDEESDQPDENRLSENTPTENTPIEKESH</sequence>
<dbReference type="PANTHER" id="PTHR43537">
    <property type="entry name" value="TRANSCRIPTIONAL REGULATOR, GNTR FAMILY"/>
    <property type="match status" value="1"/>
</dbReference>
<dbReference type="PANTHER" id="PTHR43537:SF24">
    <property type="entry name" value="GLUCONATE OPERON TRANSCRIPTIONAL REPRESSOR"/>
    <property type="match status" value="1"/>
</dbReference>
<dbReference type="Pfam" id="PF07729">
    <property type="entry name" value="FCD"/>
    <property type="match status" value="1"/>
</dbReference>
<dbReference type="SMART" id="SM00895">
    <property type="entry name" value="FCD"/>
    <property type="match status" value="1"/>
</dbReference>
<dbReference type="InterPro" id="IPR000524">
    <property type="entry name" value="Tscrpt_reg_HTH_GntR"/>
</dbReference>
<dbReference type="SUPFAM" id="SSF46785">
    <property type="entry name" value="Winged helix' DNA-binding domain"/>
    <property type="match status" value="1"/>
</dbReference>
<reference evidence="6 7" key="1">
    <citation type="journal article" date="2012" name="BMC Genomics">
        <title>The genome sequence of Propionibacterium acidipropionici provides insights into its biotechnological and industrial potential.</title>
        <authorList>
            <person name="Parizzi L.P."/>
            <person name="Grassi M.C."/>
            <person name="Llerena L.A."/>
            <person name="Carazzolle M.F."/>
            <person name="Queiroz V.L."/>
            <person name="Lunardi I."/>
            <person name="Zeidler A.F."/>
            <person name="Teixeira P.J."/>
            <person name="Mieczkowski P."/>
            <person name="Rincones J."/>
            <person name="Pereira G.A."/>
        </authorList>
    </citation>
    <scope>NUCLEOTIDE SEQUENCE [LARGE SCALE GENOMIC DNA]</scope>
    <source>
        <strain evidence="7">ATCC 4875 / DSM 20272 / JCM 6432 / NBRC 12425 / NCIMB 8070</strain>
    </source>
</reference>
<dbReference type="GO" id="GO:0003700">
    <property type="term" value="F:DNA-binding transcription factor activity"/>
    <property type="evidence" value="ECO:0007669"/>
    <property type="project" value="InterPro"/>
</dbReference>
<dbReference type="InterPro" id="IPR036388">
    <property type="entry name" value="WH-like_DNA-bd_sf"/>
</dbReference>
<dbReference type="PATRIC" id="fig|1171373.8.peg.559"/>
<evidence type="ECO:0000313" key="7">
    <source>
        <dbReference type="Proteomes" id="UP000000214"/>
    </source>
</evidence>
<evidence type="ECO:0000256" key="3">
    <source>
        <dbReference type="ARBA" id="ARBA00023163"/>
    </source>
</evidence>
<dbReference type="HOGENOM" id="CLU_017584_5_1_11"/>
<dbReference type="RefSeq" id="WP_015069309.1">
    <property type="nucleotide sequence ID" value="NC_019395.1"/>
</dbReference>
<protein>
    <submittedName>
        <fullName evidence="6">Transcriptional regulator, GntR family</fullName>
    </submittedName>
</protein>
<evidence type="ECO:0000259" key="5">
    <source>
        <dbReference type="PROSITE" id="PS50949"/>
    </source>
</evidence>
<dbReference type="InterPro" id="IPR011711">
    <property type="entry name" value="GntR_C"/>
</dbReference>
<dbReference type="eggNOG" id="COG1802">
    <property type="taxonomic scope" value="Bacteria"/>
</dbReference>
<dbReference type="CDD" id="cd07377">
    <property type="entry name" value="WHTH_GntR"/>
    <property type="match status" value="1"/>
</dbReference>
<evidence type="ECO:0000256" key="2">
    <source>
        <dbReference type="ARBA" id="ARBA00023125"/>
    </source>
</evidence>
<evidence type="ECO:0000256" key="1">
    <source>
        <dbReference type="ARBA" id="ARBA00023015"/>
    </source>
</evidence>
<dbReference type="SUPFAM" id="SSF48008">
    <property type="entry name" value="GntR ligand-binding domain-like"/>
    <property type="match status" value="1"/>
</dbReference>
<dbReference type="Proteomes" id="UP000000214">
    <property type="component" value="Chromosome"/>
</dbReference>
<keyword evidence="2" id="KW-0238">DNA-binding</keyword>
<name>K7SGL1_ACIA4</name>
<keyword evidence="3" id="KW-0804">Transcription</keyword>
<proteinExistence type="predicted"/>
<dbReference type="InterPro" id="IPR036390">
    <property type="entry name" value="WH_DNA-bd_sf"/>
</dbReference>
<organism evidence="6 7">
    <name type="scientific">Acidipropionibacterium acidipropionici (strain ATCC 4875 / DSM 20272 / JCM 6432 / NBRC 12425 / NCIMB 8070 / 4)</name>
    <name type="common">Propionibacterium acidipropionici</name>
    <dbReference type="NCBI Taxonomy" id="1171373"/>
    <lineage>
        <taxon>Bacteria</taxon>
        <taxon>Bacillati</taxon>
        <taxon>Actinomycetota</taxon>
        <taxon>Actinomycetes</taxon>
        <taxon>Propionibacteriales</taxon>
        <taxon>Propionibacteriaceae</taxon>
        <taxon>Acidipropionibacterium</taxon>
    </lineage>
</organism>
<gene>
    <name evidence="6" type="ordered locus">PACID_05540</name>
</gene>
<dbReference type="PROSITE" id="PS50949">
    <property type="entry name" value="HTH_GNTR"/>
    <property type="match status" value="1"/>
</dbReference>
<dbReference type="InterPro" id="IPR008920">
    <property type="entry name" value="TF_FadR/GntR_C"/>
</dbReference>
<dbReference type="GO" id="GO:0003677">
    <property type="term" value="F:DNA binding"/>
    <property type="evidence" value="ECO:0007669"/>
    <property type="project" value="UniProtKB-KW"/>
</dbReference>
<feature type="domain" description="HTH gntR-type" evidence="5">
    <location>
        <begin position="2"/>
        <end position="75"/>
    </location>
</feature>
<dbReference type="STRING" id="1171373.PACID_05540"/>
<accession>K7SGL1</accession>
<dbReference type="AlphaFoldDB" id="K7SGL1"/>
<dbReference type="Pfam" id="PF00392">
    <property type="entry name" value="GntR"/>
    <property type="match status" value="1"/>
</dbReference>
<feature type="region of interest" description="Disordered" evidence="4">
    <location>
        <begin position="221"/>
        <end position="261"/>
    </location>
</feature>
<dbReference type="Gene3D" id="1.10.10.10">
    <property type="entry name" value="Winged helix-like DNA-binding domain superfamily/Winged helix DNA-binding domain"/>
    <property type="match status" value="1"/>
</dbReference>